<feature type="non-terminal residue" evidence="1">
    <location>
        <position position="1"/>
    </location>
</feature>
<reference evidence="1 2" key="1">
    <citation type="journal article" date="2018" name="Front. Plant Sci.">
        <title>Red Clover (Trifolium pratense) and Zigzag Clover (T. medium) - A Picture of Genomic Similarities and Differences.</title>
        <authorList>
            <person name="Dluhosova J."/>
            <person name="Istvanek J."/>
            <person name="Nedelnik J."/>
            <person name="Repkova J."/>
        </authorList>
    </citation>
    <scope>NUCLEOTIDE SEQUENCE [LARGE SCALE GENOMIC DNA]</scope>
    <source>
        <strain evidence="2">cv. 10/8</strain>
        <tissue evidence="1">Leaf</tissue>
    </source>
</reference>
<evidence type="ECO:0000313" key="1">
    <source>
        <dbReference type="EMBL" id="MCI50455.1"/>
    </source>
</evidence>
<keyword evidence="2" id="KW-1185">Reference proteome</keyword>
<dbReference type="Proteomes" id="UP000265520">
    <property type="component" value="Unassembled WGS sequence"/>
</dbReference>
<name>A0A392SQY9_9FABA</name>
<proteinExistence type="predicted"/>
<evidence type="ECO:0000313" key="2">
    <source>
        <dbReference type="Proteomes" id="UP000265520"/>
    </source>
</evidence>
<protein>
    <submittedName>
        <fullName evidence="1">Uncharacterized protein</fullName>
    </submittedName>
</protein>
<dbReference type="EMBL" id="LXQA010416924">
    <property type="protein sequence ID" value="MCI50455.1"/>
    <property type="molecule type" value="Genomic_DNA"/>
</dbReference>
<comment type="caution">
    <text evidence="1">The sequence shown here is derived from an EMBL/GenBank/DDBJ whole genome shotgun (WGS) entry which is preliminary data.</text>
</comment>
<organism evidence="1 2">
    <name type="scientific">Trifolium medium</name>
    <dbReference type="NCBI Taxonomy" id="97028"/>
    <lineage>
        <taxon>Eukaryota</taxon>
        <taxon>Viridiplantae</taxon>
        <taxon>Streptophyta</taxon>
        <taxon>Embryophyta</taxon>
        <taxon>Tracheophyta</taxon>
        <taxon>Spermatophyta</taxon>
        <taxon>Magnoliopsida</taxon>
        <taxon>eudicotyledons</taxon>
        <taxon>Gunneridae</taxon>
        <taxon>Pentapetalae</taxon>
        <taxon>rosids</taxon>
        <taxon>fabids</taxon>
        <taxon>Fabales</taxon>
        <taxon>Fabaceae</taxon>
        <taxon>Papilionoideae</taxon>
        <taxon>50 kb inversion clade</taxon>
        <taxon>NPAAA clade</taxon>
        <taxon>Hologalegina</taxon>
        <taxon>IRL clade</taxon>
        <taxon>Trifolieae</taxon>
        <taxon>Trifolium</taxon>
    </lineage>
</organism>
<dbReference type="AlphaFoldDB" id="A0A392SQY9"/>
<sequence length="86" mass="9963">RDIDKNSEWFDPNISYKGVSCTRTVPPNYNNETVAYRLEAERLFNIGINLGVSSNEDRRMMIERLIDMEENDVSPADDFEGSKCNR</sequence>
<accession>A0A392SQY9</accession>